<dbReference type="Pfam" id="PF08352">
    <property type="entry name" value="oligo_HPY"/>
    <property type="match status" value="1"/>
</dbReference>
<dbReference type="Pfam" id="PF00005">
    <property type="entry name" value="ABC_tran"/>
    <property type="match status" value="1"/>
</dbReference>
<dbReference type="Proteomes" id="UP001580407">
    <property type="component" value="Unassembled WGS sequence"/>
</dbReference>
<dbReference type="InterPro" id="IPR013563">
    <property type="entry name" value="Oligopep_ABC_C"/>
</dbReference>
<evidence type="ECO:0000313" key="6">
    <source>
        <dbReference type="EMBL" id="MFB5681020.1"/>
    </source>
</evidence>
<protein>
    <submittedName>
        <fullName evidence="6">ABC transporter ATP-binding protein</fullName>
    </submittedName>
</protein>
<keyword evidence="3" id="KW-0547">Nucleotide-binding</keyword>
<dbReference type="PROSITE" id="PS50893">
    <property type="entry name" value="ABC_TRANSPORTER_2"/>
    <property type="match status" value="1"/>
</dbReference>
<gene>
    <name evidence="6" type="ORF">ACE3NQ_08865</name>
</gene>
<comment type="similarity">
    <text evidence="1">Belongs to the ABC transporter superfamily.</text>
</comment>
<dbReference type="InterPro" id="IPR003593">
    <property type="entry name" value="AAA+_ATPase"/>
</dbReference>
<dbReference type="Gene3D" id="3.40.50.300">
    <property type="entry name" value="P-loop containing nucleotide triphosphate hydrolases"/>
    <property type="match status" value="1"/>
</dbReference>
<name>A0ABV5B5Q7_9BACL</name>
<reference evidence="6 7" key="1">
    <citation type="submission" date="2024-09" db="EMBL/GenBank/DDBJ databases">
        <authorList>
            <person name="Ruan L."/>
        </authorList>
    </citation>
    <scope>NUCLEOTIDE SEQUENCE [LARGE SCALE GENOMIC DNA]</scope>
    <source>
        <strain evidence="6 7">D33</strain>
    </source>
</reference>
<dbReference type="RefSeq" id="WP_375524813.1">
    <property type="nucleotide sequence ID" value="NZ_JBHILM010000008.1"/>
</dbReference>
<sequence>MTDTLLEVRGVKKYFPLHKSPFSKNKSFVQAVDNVNFSILKGETFGLVGESGCGKSTLSRVIMRLIDADEGQILFDGQDLLSLRGNALRRQRKQFQMVFQKPFESLNPRKTVGDIIGAPLQIHGVLNHSDRKREVRRLLELVGLSPQYIDRYPHEFSGGQRQRIGIARAIAINPRLIVCDEAVSALDVSIQSQILNLLHSLQEEFGLTYLFISHNLSVVKYMSDRIAVMYLGKIVEIASAESLYTGAKHPYTRALLSSIPIADPDAKKERIVLGGDVPSPVNPPSGCRFCTRCPEALPVCSEVSPEFVSISAQHQVACHLYTDQAVNGEGESQDG</sequence>
<dbReference type="InterPro" id="IPR027417">
    <property type="entry name" value="P-loop_NTPase"/>
</dbReference>
<dbReference type="CDD" id="cd03257">
    <property type="entry name" value="ABC_NikE_OppD_transporters"/>
    <property type="match status" value="1"/>
</dbReference>
<dbReference type="InterPro" id="IPR003439">
    <property type="entry name" value="ABC_transporter-like_ATP-bd"/>
</dbReference>
<dbReference type="PANTHER" id="PTHR43776">
    <property type="entry name" value="TRANSPORT ATP-BINDING PROTEIN"/>
    <property type="match status" value="1"/>
</dbReference>
<organism evidence="6 7">
    <name type="scientific">Paenibacillus terreus</name>
    <dbReference type="NCBI Taxonomy" id="1387834"/>
    <lineage>
        <taxon>Bacteria</taxon>
        <taxon>Bacillati</taxon>
        <taxon>Bacillota</taxon>
        <taxon>Bacilli</taxon>
        <taxon>Bacillales</taxon>
        <taxon>Paenibacillaceae</taxon>
        <taxon>Paenibacillus</taxon>
    </lineage>
</organism>
<dbReference type="NCBIfam" id="TIGR01727">
    <property type="entry name" value="oligo_HPY"/>
    <property type="match status" value="1"/>
</dbReference>
<dbReference type="SUPFAM" id="SSF52540">
    <property type="entry name" value="P-loop containing nucleoside triphosphate hydrolases"/>
    <property type="match status" value="1"/>
</dbReference>
<evidence type="ECO:0000313" key="7">
    <source>
        <dbReference type="Proteomes" id="UP001580407"/>
    </source>
</evidence>
<dbReference type="SMART" id="SM00382">
    <property type="entry name" value="AAA"/>
    <property type="match status" value="1"/>
</dbReference>
<dbReference type="EMBL" id="JBHILM010000008">
    <property type="protein sequence ID" value="MFB5681020.1"/>
    <property type="molecule type" value="Genomic_DNA"/>
</dbReference>
<feature type="domain" description="ABC transporter" evidence="5">
    <location>
        <begin position="17"/>
        <end position="256"/>
    </location>
</feature>
<evidence type="ECO:0000259" key="5">
    <source>
        <dbReference type="PROSITE" id="PS50893"/>
    </source>
</evidence>
<proteinExistence type="inferred from homology"/>
<dbReference type="InterPro" id="IPR050319">
    <property type="entry name" value="ABC_transp_ATP-bind"/>
</dbReference>
<dbReference type="PROSITE" id="PS00211">
    <property type="entry name" value="ABC_TRANSPORTER_1"/>
    <property type="match status" value="1"/>
</dbReference>
<dbReference type="GO" id="GO:0005524">
    <property type="term" value="F:ATP binding"/>
    <property type="evidence" value="ECO:0007669"/>
    <property type="project" value="UniProtKB-KW"/>
</dbReference>
<dbReference type="InterPro" id="IPR017871">
    <property type="entry name" value="ABC_transporter-like_CS"/>
</dbReference>
<keyword evidence="7" id="KW-1185">Reference proteome</keyword>
<evidence type="ECO:0000256" key="2">
    <source>
        <dbReference type="ARBA" id="ARBA00022448"/>
    </source>
</evidence>
<evidence type="ECO:0000256" key="1">
    <source>
        <dbReference type="ARBA" id="ARBA00005417"/>
    </source>
</evidence>
<comment type="caution">
    <text evidence="6">The sequence shown here is derived from an EMBL/GenBank/DDBJ whole genome shotgun (WGS) entry which is preliminary data.</text>
</comment>
<evidence type="ECO:0000256" key="4">
    <source>
        <dbReference type="ARBA" id="ARBA00022840"/>
    </source>
</evidence>
<evidence type="ECO:0000256" key="3">
    <source>
        <dbReference type="ARBA" id="ARBA00022741"/>
    </source>
</evidence>
<dbReference type="PANTHER" id="PTHR43776:SF8">
    <property type="entry name" value="ABC TRANSPORTER, ATP-BINDING PROTEIN"/>
    <property type="match status" value="1"/>
</dbReference>
<keyword evidence="4 6" id="KW-0067">ATP-binding</keyword>
<keyword evidence="2" id="KW-0813">Transport</keyword>
<accession>A0ABV5B5Q7</accession>